<keyword evidence="4" id="KW-0863">Zinc-finger</keyword>
<dbReference type="GO" id="GO:0008270">
    <property type="term" value="F:zinc ion binding"/>
    <property type="evidence" value="ECO:0007669"/>
    <property type="project" value="UniProtKB-KW"/>
</dbReference>
<dbReference type="GO" id="GO:0019843">
    <property type="term" value="F:rRNA binding"/>
    <property type="evidence" value="ECO:0007669"/>
    <property type="project" value="UniProtKB-KW"/>
</dbReference>
<dbReference type="InterPro" id="IPR018267">
    <property type="entry name" value="Ribosomal_eL37_CS"/>
</dbReference>
<proteinExistence type="inferred from homology"/>
<keyword evidence="3" id="KW-0699">rRNA-binding</keyword>
<feature type="region of interest" description="Disordered" evidence="9">
    <location>
        <begin position="1"/>
        <end position="25"/>
    </location>
</feature>
<keyword evidence="8" id="KW-0687">Ribonucleoprotein</keyword>
<evidence type="ECO:0008006" key="12">
    <source>
        <dbReference type="Google" id="ProtNLM"/>
    </source>
</evidence>
<evidence type="ECO:0000313" key="11">
    <source>
        <dbReference type="Proteomes" id="UP001199106"/>
    </source>
</evidence>
<dbReference type="PANTHER" id="PTHR10768:SF0">
    <property type="entry name" value="RIBOSOMAL PROTEIN L37"/>
    <property type="match status" value="1"/>
</dbReference>
<evidence type="ECO:0000256" key="3">
    <source>
        <dbReference type="ARBA" id="ARBA00022730"/>
    </source>
</evidence>
<evidence type="ECO:0000256" key="7">
    <source>
        <dbReference type="ARBA" id="ARBA00022980"/>
    </source>
</evidence>
<dbReference type="Pfam" id="PF01907">
    <property type="entry name" value="Ribosomal_L37e"/>
    <property type="match status" value="1"/>
</dbReference>
<dbReference type="GO" id="GO:0022625">
    <property type="term" value="C:cytosolic large ribosomal subunit"/>
    <property type="evidence" value="ECO:0007669"/>
    <property type="project" value="UniProtKB-ARBA"/>
</dbReference>
<protein>
    <recommendedName>
        <fullName evidence="12">Ribosomal protein L37</fullName>
    </recommendedName>
</protein>
<name>A0AAD4FHH3_9PLEO</name>
<comment type="similarity">
    <text evidence="1">Belongs to the eukaryotic ribosomal protein eL37 family.</text>
</comment>
<dbReference type="HAMAP" id="MF_00547">
    <property type="entry name" value="Ribosomal_eL37"/>
    <property type="match status" value="1"/>
</dbReference>
<gene>
    <name evidence="10" type="ORF">G6011_05540</name>
</gene>
<organism evidence="10 11">
    <name type="scientific">Alternaria panax</name>
    <dbReference type="NCBI Taxonomy" id="48097"/>
    <lineage>
        <taxon>Eukaryota</taxon>
        <taxon>Fungi</taxon>
        <taxon>Dikarya</taxon>
        <taxon>Ascomycota</taxon>
        <taxon>Pezizomycotina</taxon>
        <taxon>Dothideomycetes</taxon>
        <taxon>Pleosporomycetidae</taxon>
        <taxon>Pleosporales</taxon>
        <taxon>Pleosporineae</taxon>
        <taxon>Pleosporaceae</taxon>
        <taxon>Alternaria</taxon>
        <taxon>Alternaria sect. Panax</taxon>
    </lineage>
</organism>
<dbReference type="GO" id="GO:0030684">
    <property type="term" value="C:preribosome"/>
    <property type="evidence" value="ECO:0007669"/>
    <property type="project" value="UniProtKB-ARBA"/>
</dbReference>
<dbReference type="FunFam" id="2.20.25.30:FF:000001">
    <property type="entry name" value="Ribosomal protein L37"/>
    <property type="match status" value="1"/>
</dbReference>
<accession>A0AAD4FHH3</accession>
<evidence type="ECO:0000313" key="10">
    <source>
        <dbReference type="EMBL" id="KAG9187669.1"/>
    </source>
</evidence>
<evidence type="ECO:0000256" key="8">
    <source>
        <dbReference type="ARBA" id="ARBA00023274"/>
    </source>
</evidence>
<dbReference type="PANTHER" id="PTHR10768">
    <property type="entry name" value="60S RIBOSOMAL PROTEIN L37"/>
    <property type="match status" value="1"/>
</dbReference>
<feature type="compositionally biased region" description="Polar residues" evidence="9">
    <location>
        <begin position="12"/>
        <end position="23"/>
    </location>
</feature>
<evidence type="ECO:0000256" key="1">
    <source>
        <dbReference type="ARBA" id="ARBA00009805"/>
    </source>
</evidence>
<feature type="region of interest" description="Disordered" evidence="9">
    <location>
        <begin position="118"/>
        <end position="140"/>
    </location>
</feature>
<reference evidence="10" key="1">
    <citation type="submission" date="2021-07" db="EMBL/GenBank/DDBJ databases">
        <title>Genome Resource of American Ginseng Black Spot Pathogen Alternaria panax.</title>
        <authorList>
            <person name="Qiu C."/>
            <person name="Wang W."/>
            <person name="Liu Z."/>
        </authorList>
    </citation>
    <scope>NUCLEOTIDE SEQUENCE</scope>
    <source>
        <strain evidence="10">BNCC115425</strain>
    </source>
</reference>
<keyword evidence="5" id="KW-0862">Zinc</keyword>
<dbReference type="GO" id="GO:0006412">
    <property type="term" value="P:translation"/>
    <property type="evidence" value="ECO:0007669"/>
    <property type="project" value="InterPro"/>
</dbReference>
<comment type="caution">
    <text evidence="10">The sequence shown here is derived from an EMBL/GenBank/DDBJ whole genome shotgun (WGS) entry which is preliminary data.</text>
</comment>
<dbReference type="GO" id="GO:0003735">
    <property type="term" value="F:structural constituent of ribosome"/>
    <property type="evidence" value="ECO:0007669"/>
    <property type="project" value="InterPro"/>
</dbReference>
<keyword evidence="6" id="KW-0694">RNA-binding</keyword>
<dbReference type="SUPFAM" id="SSF57829">
    <property type="entry name" value="Zn-binding ribosomal proteins"/>
    <property type="match status" value="1"/>
</dbReference>
<evidence type="ECO:0000256" key="4">
    <source>
        <dbReference type="ARBA" id="ARBA00022771"/>
    </source>
</evidence>
<evidence type="ECO:0000256" key="5">
    <source>
        <dbReference type="ARBA" id="ARBA00022833"/>
    </source>
</evidence>
<evidence type="ECO:0000256" key="6">
    <source>
        <dbReference type="ARBA" id="ARBA00022884"/>
    </source>
</evidence>
<dbReference type="EMBL" id="JAANER010000007">
    <property type="protein sequence ID" value="KAG9187669.1"/>
    <property type="molecule type" value="Genomic_DNA"/>
</dbReference>
<dbReference type="InterPro" id="IPR011331">
    <property type="entry name" value="Ribosomal_eL37/eL43"/>
</dbReference>
<evidence type="ECO:0000256" key="2">
    <source>
        <dbReference type="ARBA" id="ARBA00022723"/>
    </source>
</evidence>
<evidence type="ECO:0000256" key="9">
    <source>
        <dbReference type="SAM" id="MobiDB-lite"/>
    </source>
</evidence>
<keyword evidence="2" id="KW-0479">Metal-binding</keyword>
<keyword evidence="7" id="KW-0689">Ribosomal protein</keyword>
<dbReference type="Proteomes" id="UP001199106">
    <property type="component" value="Unassembled WGS sequence"/>
</dbReference>
<dbReference type="Gene3D" id="2.20.25.30">
    <property type="match status" value="1"/>
</dbReference>
<keyword evidence="11" id="KW-1185">Reference proteome</keyword>
<dbReference type="InterPro" id="IPR001569">
    <property type="entry name" value="Ribosomal_eL37"/>
</dbReference>
<dbReference type="PROSITE" id="PS01077">
    <property type="entry name" value="RIBOSOMAL_L37E"/>
    <property type="match status" value="1"/>
</dbReference>
<sequence length="140" mass="15523">MSNSLSHDEPATTPTLDTNNSVTRYAPSLHPVEDRLLTVLAQFPAKMTKGTSSFGKRHNKTHTLCRRCGQRSLHIQKHTCASCGYPAAKTRKFNWGEKAKRRKTTGTGRMRYLKTVNRKFSNGFQTGAPKGSKGPTVKSS</sequence>
<dbReference type="InterPro" id="IPR011332">
    <property type="entry name" value="Ribosomal_zn-bd"/>
</dbReference>
<feature type="compositionally biased region" description="Basic and acidic residues" evidence="9">
    <location>
        <begin position="1"/>
        <end position="10"/>
    </location>
</feature>
<dbReference type="AlphaFoldDB" id="A0AAD4FHH3"/>